<dbReference type="RefSeq" id="XP_068353344.1">
    <property type="nucleotide sequence ID" value="XM_068508918.1"/>
</dbReference>
<name>A0A1J4JP61_9EUKA</name>
<keyword evidence="2" id="KW-1133">Transmembrane helix</keyword>
<dbReference type="AlphaFoldDB" id="A0A1J4JP61"/>
<dbReference type="GeneID" id="94843622"/>
<evidence type="ECO:0000256" key="1">
    <source>
        <dbReference type="SAM" id="MobiDB-lite"/>
    </source>
</evidence>
<proteinExistence type="predicted"/>
<evidence type="ECO:0000256" key="3">
    <source>
        <dbReference type="SAM" id="SignalP"/>
    </source>
</evidence>
<keyword evidence="2" id="KW-0472">Membrane</keyword>
<comment type="caution">
    <text evidence="4">The sequence shown here is derived from an EMBL/GenBank/DDBJ whole genome shotgun (WGS) entry which is preliminary data.</text>
</comment>
<dbReference type="VEuPathDB" id="TrichDB:TRFO_33157"/>
<dbReference type="EMBL" id="MLAK01000966">
    <property type="protein sequence ID" value="OHT00208.1"/>
    <property type="molecule type" value="Genomic_DNA"/>
</dbReference>
<keyword evidence="3" id="KW-0732">Signal</keyword>
<evidence type="ECO:0000313" key="5">
    <source>
        <dbReference type="Proteomes" id="UP000179807"/>
    </source>
</evidence>
<sequence length="579" mass="67537">MVKIWLIFKFNFLSASSISFKNKYHQISTNTNQSPSFFSSSCSAFQWWNGLLKLFDQDSQKIPEKPDLDLSILIMHQISHYFTLFISDCMSNSNEYWYRIYFLINQMDLKIPLVNPNMDFPGFVKSLYSIQDIVNPKSVDGIIRIISLHPQRSNMVFLMWLLPVNIDNHYLYFTFLYEIYKRNHPIWTEFVHIPGSINYFFDHYLPLVAPSKAKETIILISLIEGIFLDAFDFITCPKKQSKYFWKQLLKIIGDKNLSLKAPDVVTVAFLAAKSIYNLMIPKLAKQYRIDWINQLFEVSKNPCVVHNQVLKLIFELNIPKYRYMTLCKDLTKQGISSVSDLEWIIKAMMMPNIKKPYFGIKFLFVLAACDKLWSSTATNLLVEPLIKYKNLDPLNVWVTIFIRRAFIFIAVTIIRKQYTRRRMMIVHLFEVLYQIGIDWINSTIEKYYSTLLISRKVQNFLPMVPITMKTDKPFVLEIDRIARMSIEMKNYLHSTNTDAREGSVRENNAKCSPSMISQAKRNANPGIKVTIPKMKGKIIPVPSAASIRPPVRPPSKPRNQQDRPLSSRAINKCIFVSRV</sequence>
<organism evidence="4 5">
    <name type="scientific">Tritrichomonas foetus</name>
    <dbReference type="NCBI Taxonomy" id="1144522"/>
    <lineage>
        <taxon>Eukaryota</taxon>
        <taxon>Metamonada</taxon>
        <taxon>Parabasalia</taxon>
        <taxon>Tritrichomonadida</taxon>
        <taxon>Tritrichomonadidae</taxon>
        <taxon>Tritrichomonas</taxon>
    </lineage>
</organism>
<accession>A0A1J4JP61</accession>
<gene>
    <name evidence="4" type="ORF">TRFO_33157</name>
</gene>
<feature type="region of interest" description="Disordered" evidence="1">
    <location>
        <begin position="542"/>
        <end position="567"/>
    </location>
</feature>
<evidence type="ECO:0000313" key="4">
    <source>
        <dbReference type="EMBL" id="OHT00208.1"/>
    </source>
</evidence>
<protein>
    <submittedName>
        <fullName evidence="4">Uncharacterized protein</fullName>
    </submittedName>
</protein>
<feature type="transmembrane region" description="Helical" evidence="2">
    <location>
        <begin position="394"/>
        <end position="414"/>
    </location>
</feature>
<feature type="signal peptide" evidence="3">
    <location>
        <begin position="1"/>
        <end position="17"/>
    </location>
</feature>
<feature type="chain" id="PRO_5012520629" evidence="3">
    <location>
        <begin position="18"/>
        <end position="579"/>
    </location>
</feature>
<evidence type="ECO:0000256" key="2">
    <source>
        <dbReference type="SAM" id="Phobius"/>
    </source>
</evidence>
<keyword evidence="5" id="KW-1185">Reference proteome</keyword>
<reference evidence="4" key="1">
    <citation type="submission" date="2016-10" db="EMBL/GenBank/DDBJ databases">
        <authorList>
            <person name="Benchimol M."/>
            <person name="Almeida L.G."/>
            <person name="Vasconcelos A.T."/>
            <person name="Perreira-Neves A."/>
            <person name="Rosa I.A."/>
            <person name="Tasca T."/>
            <person name="Bogo M.R."/>
            <person name="de Souza W."/>
        </authorList>
    </citation>
    <scope>NUCLEOTIDE SEQUENCE [LARGE SCALE GENOMIC DNA]</scope>
    <source>
        <strain evidence="4">K</strain>
    </source>
</reference>
<keyword evidence="2" id="KW-0812">Transmembrane</keyword>
<dbReference type="Proteomes" id="UP000179807">
    <property type="component" value="Unassembled WGS sequence"/>
</dbReference>